<name>A0A7T5UI97_9BACT</name>
<reference evidence="2 3" key="1">
    <citation type="submission" date="2020-07" db="EMBL/GenBank/DDBJ databases">
        <title>Huge and variable diversity of episymbiotic CPR bacteria and DPANN archaea in groundwater ecosystems.</title>
        <authorList>
            <person name="He C.Y."/>
            <person name="Keren R."/>
            <person name="Whittaker M."/>
            <person name="Farag I.F."/>
            <person name="Doudna J."/>
            <person name="Cate J.H.D."/>
            <person name="Banfield J.F."/>
        </authorList>
    </citation>
    <scope>NUCLEOTIDE SEQUENCE [LARGE SCALE GENOMIC DNA]</scope>
    <source>
        <strain evidence="2">NC_groundwater_70_Ag_B-0.1um_54_66</strain>
    </source>
</reference>
<keyword evidence="1" id="KW-0732">Signal</keyword>
<feature type="chain" id="PRO_5032969879" description="Lipoprotein" evidence="1">
    <location>
        <begin position="28"/>
        <end position="427"/>
    </location>
</feature>
<dbReference type="AlphaFoldDB" id="A0A7T5UI97"/>
<proteinExistence type="predicted"/>
<evidence type="ECO:0000313" key="2">
    <source>
        <dbReference type="EMBL" id="QQG36771.1"/>
    </source>
</evidence>
<organism evidence="2 3">
    <name type="scientific">Micavibrio aeruginosavorus</name>
    <dbReference type="NCBI Taxonomy" id="349221"/>
    <lineage>
        <taxon>Bacteria</taxon>
        <taxon>Pseudomonadati</taxon>
        <taxon>Bdellovibrionota</taxon>
        <taxon>Bdellovibrionia</taxon>
        <taxon>Bdellovibrionales</taxon>
        <taxon>Pseudobdellovibrionaceae</taxon>
        <taxon>Micavibrio</taxon>
    </lineage>
</organism>
<evidence type="ECO:0000256" key="1">
    <source>
        <dbReference type="SAM" id="SignalP"/>
    </source>
</evidence>
<dbReference type="Proteomes" id="UP000595362">
    <property type="component" value="Chromosome"/>
</dbReference>
<dbReference type="EMBL" id="CP066681">
    <property type="protein sequence ID" value="QQG36771.1"/>
    <property type="molecule type" value="Genomic_DNA"/>
</dbReference>
<feature type="signal peptide" evidence="1">
    <location>
        <begin position="1"/>
        <end position="27"/>
    </location>
</feature>
<sequence>MIFVSKKSLKKVLCTLALIIAIGFVTACRQAEAEEYKYVTPGFVDAIKGVNKDAFFSLSEAEILEKAKSSVVRSEIEQKKADMSVLSSHYRTIGEGLCEPITPTYHGLMQKKYKNSDAYGIDSEITKIMREAGAYTLPILVKKGWFKASYSVMPGGALNAEGFKAAYKNDAGPIVRSFGDIEIQDERTVIISGRADENGGNYKYFQAFNTFARDHFFQIKDVSYEFDFVRPYLFVLDRDATNINQGAVYYYVLLPYSVSGNDQHTVVTYQYKEDNKLRCYAGSIANVWATGTRNLAGRFETHAASPLTEPEPLTIPHHPEYGATQYPDEKGRLIKNTSYKVEASEMAEPSLRCWLNSMSFLSDIKDKECNSLAYADEYMHMLNRNVCVKPNEILPAPVLSYPYEAKPQQGYPFDLQFVFTWGTRCNP</sequence>
<dbReference type="PROSITE" id="PS51257">
    <property type="entry name" value="PROKAR_LIPOPROTEIN"/>
    <property type="match status" value="1"/>
</dbReference>
<accession>A0A7T5UI97</accession>
<gene>
    <name evidence="2" type="ORF">HYS17_03075</name>
</gene>
<evidence type="ECO:0000313" key="3">
    <source>
        <dbReference type="Proteomes" id="UP000595362"/>
    </source>
</evidence>
<evidence type="ECO:0008006" key="4">
    <source>
        <dbReference type="Google" id="ProtNLM"/>
    </source>
</evidence>
<protein>
    <recommendedName>
        <fullName evidence="4">Lipoprotein</fullName>
    </recommendedName>
</protein>